<evidence type="ECO:0000259" key="2">
    <source>
        <dbReference type="Pfam" id="PF13439"/>
    </source>
</evidence>
<dbReference type="AlphaFoldDB" id="A0A2P6MJX3"/>
<feature type="domain" description="Glycosyltransferase subfamily 4-like N-terminal" evidence="2">
    <location>
        <begin position="15"/>
        <end position="177"/>
    </location>
</feature>
<sequence>MKIAIITETFLPSTDGIVTRLTASIRWLKREGHDILIIAPDLGVTEFEGCRVAGIPAFTFFLYKDKQYSLFSKKVGRELDAFAPDVVHVVNPAFLGVTGIFAARRRKLPLIASYHTHFPKYADYYRVSIFKPALWWYARTLHNRAHLNLCTSQTVLDELKERRFHNIHLWKRGVDTEMYTPERYEESMRERLTGGQPEKKLLLFVGRLAPEKEIETVRELLDSSDDFCLAVVGDGPHRSVLEETFAGTNTVFTGFLHGEELASAYASSDVFVFPSTTETLGLVLMEAMASGLPVIAADSGPTREQVRDGETGVLYDADTPGDFTRVVTKLQDEDYRRRLGQLAAEESRSIGWDAPSAQLLSFYEEVASPS</sequence>
<dbReference type="PANTHER" id="PTHR45947:SF3">
    <property type="entry name" value="SULFOQUINOVOSYL TRANSFERASE SQD2"/>
    <property type="match status" value="1"/>
</dbReference>
<organism evidence="3 4">
    <name type="scientific">Alkalicoccus urumqiensis</name>
    <name type="common">Bacillus urumqiensis</name>
    <dbReference type="NCBI Taxonomy" id="1548213"/>
    <lineage>
        <taxon>Bacteria</taxon>
        <taxon>Bacillati</taxon>
        <taxon>Bacillota</taxon>
        <taxon>Bacilli</taxon>
        <taxon>Bacillales</taxon>
        <taxon>Bacillaceae</taxon>
        <taxon>Alkalicoccus</taxon>
    </lineage>
</organism>
<dbReference type="EMBL" id="PVNS01000003">
    <property type="protein sequence ID" value="PRO66561.1"/>
    <property type="molecule type" value="Genomic_DNA"/>
</dbReference>
<evidence type="ECO:0000259" key="1">
    <source>
        <dbReference type="Pfam" id="PF00534"/>
    </source>
</evidence>
<dbReference type="CDD" id="cd03814">
    <property type="entry name" value="GT4-like"/>
    <property type="match status" value="1"/>
</dbReference>
<dbReference type="GO" id="GO:0016757">
    <property type="term" value="F:glycosyltransferase activity"/>
    <property type="evidence" value="ECO:0007669"/>
    <property type="project" value="InterPro"/>
</dbReference>
<dbReference type="SUPFAM" id="SSF53756">
    <property type="entry name" value="UDP-Glycosyltransferase/glycogen phosphorylase"/>
    <property type="match status" value="1"/>
</dbReference>
<comment type="caution">
    <text evidence="3">The sequence shown here is derived from an EMBL/GenBank/DDBJ whole genome shotgun (WGS) entry which is preliminary data.</text>
</comment>
<reference evidence="3 4" key="1">
    <citation type="submission" date="2018-03" db="EMBL/GenBank/DDBJ databases">
        <title>Bacillus urumqiensis sp. nov., a moderately haloalkaliphilic bacterium isolated from a salt lake.</title>
        <authorList>
            <person name="Zhao B."/>
            <person name="Liao Z."/>
        </authorList>
    </citation>
    <scope>NUCLEOTIDE SEQUENCE [LARGE SCALE GENOMIC DNA]</scope>
    <source>
        <strain evidence="3 4">BZ-SZ-XJ18</strain>
    </source>
</reference>
<evidence type="ECO:0000313" key="3">
    <source>
        <dbReference type="EMBL" id="PRO66561.1"/>
    </source>
</evidence>
<dbReference type="Gene3D" id="3.40.50.2000">
    <property type="entry name" value="Glycogen Phosphorylase B"/>
    <property type="match status" value="2"/>
</dbReference>
<dbReference type="RefSeq" id="WP_105958197.1">
    <property type="nucleotide sequence ID" value="NZ_PVNS01000003.1"/>
</dbReference>
<dbReference type="InterPro" id="IPR050194">
    <property type="entry name" value="Glycosyltransferase_grp1"/>
</dbReference>
<dbReference type="InterPro" id="IPR028098">
    <property type="entry name" value="Glyco_trans_4-like_N"/>
</dbReference>
<protein>
    <submittedName>
        <fullName evidence="3">Glycosyl transferase</fullName>
    </submittedName>
</protein>
<keyword evidence="3" id="KW-0808">Transferase</keyword>
<dbReference type="PANTHER" id="PTHR45947">
    <property type="entry name" value="SULFOQUINOVOSYL TRANSFERASE SQD2"/>
    <property type="match status" value="1"/>
</dbReference>
<dbReference type="InterPro" id="IPR001296">
    <property type="entry name" value="Glyco_trans_1"/>
</dbReference>
<name>A0A2P6MJX3_ALKUR</name>
<gene>
    <name evidence="3" type="ORF">C6I21_04245</name>
</gene>
<dbReference type="Pfam" id="PF13439">
    <property type="entry name" value="Glyco_transf_4"/>
    <property type="match status" value="1"/>
</dbReference>
<accession>A0A2P6MJX3</accession>
<dbReference type="OrthoDB" id="9802525at2"/>
<keyword evidence="4" id="KW-1185">Reference proteome</keyword>
<dbReference type="Proteomes" id="UP000243650">
    <property type="component" value="Unassembled WGS sequence"/>
</dbReference>
<proteinExistence type="predicted"/>
<feature type="domain" description="Glycosyl transferase family 1" evidence="1">
    <location>
        <begin position="197"/>
        <end position="343"/>
    </location>
</feature>
<dbReference type="Pfam" id="PF00534">
    <property type="entry name" value="Glycos_transf_1"/>
    <property type="match status" value="1"/>
</dbReference>
<evidence type="ECO:0000313" key="4">
    <source>
        <dbReference type="Proteomes" id="UP000243650"/>
    </source>
</evidence>